<keyword evidence="2" id="KW-1185">Reference proteome</keyword>
<reference evidence="1" key="2">
    <citation type="submission" date="2015-06" db="UniProtKB">
        <authorList>
            <consortium name="EnsemblProtists"/>
        </authorList>
    </citation>
    <scope>IDENTIFICATION</scope>
    <source>
        <strain evidence="1">Emoy2</strain>
    </source>
</reference>
<name>M4B278_HYAAE</name>
<dbReference type="EnsemblProtists" id="HpaT800376">
    <property type="protein sequence ID" value="HpaP800376"/>
    <property type="gene ID" value="HpaG800376"/>
</dbReference>
<dbReference type="EMBL" id="JH597777">
    <property type="status" value="NOT_ANNOTATED_CDS"/>
    <property type="molecule type" value="Genomic_DNA"/>
</dbReference>
<dbReference type="AlphaFoldDB" id="M4B278"/>
<reference evidence="2" key="1">
    <citation type="journal article" date="2010" name="Science">
        <title>Signatures of adaptation to obligate biotrophy in the Hyaloperonospora arabidopsidis genome.</title>
        <authorList>
            <person name="Baxter L."/>
            <person name="Tripathy S."/>
            <person name="Ishaque N."/>
            <person name="Boot N."/>
            <person name="Cabral A."/>
            <person name="Kemen E."/>
            <person name="Thines M."/>
            <person name="Ah-Fong A."/>
            <person name="Anderson R."/>
            <person name="Badejoko W."/>
            <person name="Bittner-Eddy P."/>
            <person name="Boore J.L."/>
            <person name="Chibucos M.C."/>
            <person name="Coates M."/>
            <person name="Dehal P."/>
            <person name="Delehaunty K."/>
            <person name="Dong S."/>
            <person name="Downton P."/>
            <person name="Dumas B."/>
            <person name="Fabro G."/>
            <person name="Fronick C."/>
            <person name="Fuerstenberg S.I."/>
            <person name="Fulton L."/>
            <person name="Gaulin E."/>
            <person name="Govers F."/>
            <person name="Hughes L."/>
            <person name="Humphray S."/>
            <person name="Jiang R.H."/>
            <person name="Judelson H."/>
            <person name="Kamoun S."/>
            <person name="Kyung K."/>
            <person name="Meijer H."/>
            <person name="Minx P."/>
            <person name="Morris P."/>
            <person name="Nelson J."/>
            <person name="Phuntumart V."/>
            <person name="Qutob D."/>
            <person name="Rehmany A."/>
            <person name="Rougon-Cardoso A."/>
            <person name="Ryden P."/>
            <person name="Torto-Alalibo T."/>
            <person name="Studholme D."/>
            <person name="Wang Y."/>
            <person name="Win J."/>
            <person name="Wood J."/>
            <person name="Clifton S.W."/>
            <person name="Rogers J."/>
            <person name="Van den Ackerveken G."/>
            <person name="Jones J.D."/>
            <person name="McDowell J.M."/>
            <person name="Beynon J."/>
            <person name="Tyler B.M."/>
        </authorList>
    </citation>
    <scope>NUCLEOTIDE SEQUENCE [LARGE SCALE GENOMIC DNA]</scope>
    <source>
        <strain evidence="2">Emoy2</strain>
    </source>
</reference>
<evidence type="ECO:0000313" key="1">
    <source>
        <dbReference type="EnsemblProtists" id="HpaP800376"/>
    </source>
</evidence>
<protein>
    <submittedName>
        <fullName evidence="1">Uncharacterized protein</fullName>
    </submittedName>
</protein>
<dbReference type="VEuPathDB" id="FungiDB:HpaG800376"/>
<dbReference type="InParanoid" id="M4B278"/>
<evidence type="ECO:0000313" key="2">
    <source>
        <dbReference type="Proteomes" id="UP000011713"/>
    </source>
</evidence>
<dbReference type="HOGENOM" id="CLU_1734972_0_0_1"/>
<proteinExistence type="predicted"/>
<dbReference type="Proteomes" id="UP000011713">
    <property type="component" value="Unassembled WGS sequence"/>
</dbReference>
<accession>M4B278</accession>
<sequence length="151" mass="17388">MASCIFTDPNDTVTQVHVLVKVLNAGHQRFYLTRSLRRHSKRRSRSRCAKTSVSWLRCIIAPLKSLSLYRPTRLSSILTHSVLWATGFDDRWRRSNCFSFAIVSLFTARQFATRLHLCSLSPILTILSTQPYIQKTWPTSRCGASCWAKRI</sequence>
<organism evidence="1 2">
    <name type="scientific">Hyaloperonospora arabidopsidis (strain Emoy2)</name>
    <name type="common">Downy mildew agent</name>
    <name type="synonym">Peronospora arabidopsidis</name>
    <dbReference type="NCBI Taxonomy" id="559515"/>
    <lineage>
        <taxon>Eukaryota</taxon>
        <taxon>Sar</taxon>
        <taxon>Stramenopiles</taxon>
        <taxon>Oomycota</taxon>
        <taxon>Peronosporomycetes</taxon>
        <taxon>Peronosporales</taxon>
        <taxon>Peronosporaceae</taxon>
        <taxon>Hyaloperonospora</taxon>
    </lineage>
</organism>